<dbReference type="SUPFAM" id="SSF51735">
    <property type="entry name" value="NAD(P)-binding Rossmann-fold domains"/>
    <property type="match status" value="1"/>
</dbReference>
<dbReference type="InterPro" id="IPR050988">
    <property type="entry name" value="Mannitol_DH/Oxidoreductase"/>
</dbReference>
<dbReference type="Pfam" id="PF08125">
    <property type="entry name" value="Mannitol_dh_C"/>
    <property type="match status" value="1"/>
</dbReference>
<dbReference type="OrthoDB" id="271711at2"/>
<dbReference type="InterPro" id="IPR036291">
    <property type="entry name" value="NAD(P)-bd_dom_sf"/>
</dbReference>
<feature type="domain" description="Mannitol dehydrogenase C-terminal" evidence="3">
    <location>
        <begin position="283"/>
        <end position="472"/>
    </location>
</feature>
<dbReference type="RefSeq" id="WP_053997703.1">
    <property type="nucleotide sequence ID" value="NZ_JXMU01000002.1"/>
</dbReference>
<dbReference type="PRINTS" id="PR00084">
    <property type="entry name" value="MTLDHDRGNASE"/>
</dbReference>
<dbReference type="SUPFAM" id="SSF48179">
    <property type="entry name" value="6-phosphogluconate dehydrogenase C-terminal domain-like"/>
    <property type="match status" value="1"/>
</dbReference>
<feature type="domain" description="Mannitol dehydrogenase N-terminal" evidence="2">
    <location>
        <begin position="26"/>
        <end position="274"/>
    </location>
</feature>
<dbReference type="Proteomes" id="UP000038011">
    <property type="component" value="Unassembled WGS sequence"/>
</dbReference>
<evidence type="ECO:0000259" key="3">
    <source>
        <dbReference type="Pfam" id="PF08125"/>
    </source>
</evidence>
<proteinExistence type="predicted"/>
<dbReference type="InterPro" id="IPR013118">
    <property type="entry name" value="Mannitol_DH_C"/>
</dbReference>
<dbReference type="PATRIC" id="fig|1514904.3.peg.1652"/>
<dbReference type="InterPro" id="IPR013328">
    <property type="entry name" value="6PGD_dom2"/>
</dbReference>
<keyword evidence="1" id="KW-0560">Oxidoreductase</keyword>
<dbReference type="AlphaFoldDB" id="A0A0N0VM40"/>
<organism evidence="4 5">
    <name type="scientific">Ahrensia marina</name>
    <dbReference type="NCBI Taxonomy" id="1514904"/>
    <lineage>
        <taxon>Bacteria</taxon>
        <taxon>Pseudomonadati</taxon>
        <taxon>Pseudomonadota</taxon>
        <taxon>Alphaproteobacteria</taxon>
        <taxon>Hyphomicrobiales</taxon>
        <taxon>Ahrensiaceae</taxon>
        <taxon>Ahrensia</taxon>
    </lineage>
</organism>
<accession>A0A0N0VM40</accession>
<dbReference type="InterPro" id="IPR008927">
    <property type="entry name" value="6-PGluconate_DH-like_C_sf"/>
</dbReference>
<evidence type="ECO:0000313" key="4">
    <source>
        <dbReference type="EMBL" id="KPB02594.1"/>
    </source>
</evidence>
<gene>
    <name evidence="4" type="ORF">SU32_02255</name>
</gene>
<sequence>MSIDASFTPPKTVQSVGYDREKHGIGIVHFGVGAFHRAHQAVYTDDVLKKHGGNWRILGVSLQSTRGADTLNAQDGIYSLAVRDGDEQQLTLRLIGSIAAVEAAVRNTDKIFQTLTNPQTRIVTMTVTEKAYGVDRNTGGVDISHPSIARDLKDPSNPIGIIGMIVKGLALRKDAGLKPYTVLCCDNLPKNGEIVRSGVLDFARRTDPALAEWIEVHGTFPSAMVDRITPSVTPELLSEVETILGQKDAAAVETEPFSQWVVEDNFCDGRPKWEDAGVLFVDDVAPYERMKLRMLNGTHSLIAYTGFLAGHKYVRDAMADPQIYDLVEKHIGAASKTLTPLSGIVFEEYGKQLIERFENPNIAHETYQIAMDGSQKMPQRIFEPAVENLKDGLDIKPFAYATAAWIRYCAGITGTGKTYDLRDPRQDELQSAFKSGNGNVNDICSAFINLPRLLPSELQESDVWIAELETQFTSILKQHPLG</sequence>
<dbReference type="Gene3D" id="3.40.50.720">
    <property type="entry name" value="NAD(P)-binding Rossmann-like Domain"/>
    <property type="match status" value="1"/>
</dbReference>
<reference evidence="4 5" key="1">
    <citation type="submission" date="2015-01" db="EMBL/GenBank/DDBJ databases">
        <title>Ahrensia donghaiensis sp. nov., a novel dimethylsulphoniopropionate-cleavage bacterium isolated from seawater and emended descriptions of the genus Ahrensia and Ahrensia kielensis.</title>
        <authorList>
            <person name="Liu J."/>
        </authorList>
    </citation>
    <scope>NUCLEOTIDE SEQUENCE [LARGE SCALE GENOMIC DNA]</scope>
    <source>
        <strain evidence="4 5">LZD062</strain>
    </source>
</reference>
<protein>
    <submittedName>
        <fullName evidence="4">D-mannonate oxidoreductase</fullName>
    </submittedName>
</protein>
<evidence type="ECO:0000313" key="5">
    <source>
        <dbReference type="Proteomes" id="UP000038011"/>
    </source>
</evidence>
<comment type="caution">
    <text evidence="4">The sequence shown here is derived from an EMBL/GenBank/DDBJ whole genome shotgun (WGS) entry which is preliminary data.</text>
</comment>
<dbReference type="PANTHER" id="PTHR43362">
    <property type="entry name" value="MANNITOL DEHYDROGENASE DSF1-RELATED"/>
    <property type="match status" value="1"/>
</dbReference>
<evidence type="ECO:0000259" key="2">
    <source>
        <dbReference type="Pfam" id="PF01232"/>
    </source>
</evidence>
<dbReference type="STRING" id="1514904.SU32_02255"/>
<keyword evidence="5" id="KW-1185">Reference proteome</keyword>
<dbReference type="PANTHER" id="PTHR43362:SF1">
    <property type="entry name" value="MANNITOL DEHYDROGENASE 2-RELATED"/>
    <property type="match status" value="1"/>
</dbReference>
<dbReference type="GO" id="GO:0016616">
    <property type="term" value="F:oxidoreductase activity, acting on the CH-OH group of donors, NAD or NADP as acceptor"/>
    <property type="evidence" value="ECO:0007669"/>
    <property type="project" value="TreeGrafter"/>
</dbReference>
<dbReference type="EMBL" id="JXMU01000002">
    <property type="protein sequence ID" value="KPB02594.1"/>
    <property type="molecule type" value="Genomic_DNA"/>
</dbReference>
<dbReference type="InterPro" id="IPR013131">
    <property type="entry name" value="Mannitol_DH_N"/>
</dbReference>
<dbReference type="Gene3D" id="1.10.1040.10">
    <property type="entry name" value="N-(1-d-carboxylethyl)-l-norvaline Dehydrogenase, domain 2"/>
    <property type="match status" value="1"/>
</dbReference>
<dbReference type="Pfam" id="PF01232">
    <property type="entry name" value="Mannitol_dh"/>
    <property type="match status" value="1"/>
</dbReference>
<name>A0A0N0VM40_9HYPH</name>
<evidence type="ECO:0000256" key="1">
    <source>
        <dbReference type="ARBA" id="ARBA00023002"/>
    </source>
</evidence>
<dbReference type="InterPro" id="IPR000669">
    <property type="entry name" value="Mannitol_DH"/>
</dbReference>